<dbReference type="InterPro" id="IPR036508">
    <property type="entry name" value="Chitin-bd_dom_sf"/>
</dbReference>
<feature type="domain" description="Chitin-binding type-2" evidence="7">
    <location>
        <begin position="31"/>
        <end position="90"/>
    </location>
</feature>
<dbReference type="AlphaFoldDB" id="K9J9X8"/>
<evidence type="ECO:0000313" key="8">
    <source>
        <dbReference type="EMBL" id="ADB44903.1"/>
    </source>
</evidence>
<keyword evidence="5" id="KW-0325">Glycoprotein</keyword>
<dbReference type="SUPFAM" id="SSF57625">
    <property type="entry name" value="Invertebrate chitin-binding proteins"/>
    <property type="match status" value="1"/>
</dbReference>
<evidence type="ECO:0000259" key="7">
    <source>
        <dbReference type="PROSITE" id="PS50940"/>
    </source>
</evidence>
<reference evidence="8" key="1">
    <citation type="submission" date="2009-04" db="EMBL/GenBank/DDBJ databases">
        <title>Molecular cloning of a peritrophin transcript and expression analysis during oogenesis in the oriental river prawn, Macrobrachium nipponense.</title>
        <authorList>
            <person name="Wu P."/>
            <person name="Chen L."/>
            <person name="Zhao W."/>
            <person name="Zhang F."/>
            <person name="Zhang H."/>
            <person name="Zhao D."/>
            <person name="Qin C."/>
        </authorList>
    </citation>
    <scope>NUCLEOTIDE SEQUENCE</scope>
</reference>
<keyword evidence="4" id="KW-1015">Disulfide bond</keyword>
<evidence type="ECO:0000256" key="1">
    <source>
        <dbReference type="ARBA" id="ARBA00022669"/>
    </source>
</evidence>
<dbReference type="Gene3D" id="2.170.140.10">
    <property type="entry name" value="Chitin binding domain"/>
    <property type="match status" value="1"/>
</dbReference>
<evidence type="ECO:0000256" key="2">
    <source>
        <dbReference type="ARBA" id="ARBA00022729"/>
    </source>
</evidence>
<accession>K9J9X8</accession>
<evidence type="ECO:0000256" key="6">
    <source>
        <dbReference type="SAM" id="SignalP"/>
    </source>
</evidence>
<dbReference type="PROSITE" id="PS50940">
    <property type="entry name" value="CHIT_BIND_II"/>
    <property type="match status" value="1"/>
</dbReference>
<feature type="signal peptide" evidence="6">
    <location>
        <begin position="1"/>
        <end position="19"/>
    </location>
</feature>
<proteinExistence type="evidence at transcript level"/>
<dbReference type="EMBL" id="FJ919327">
    <property type="protein sequence ID" value="ADB44903.1"/>
    <property type="molecule type" value="mRNA"/>
</dbReference>
<name>K9J9X8_MACNP</name>
<dbReference type="GO" id="GO:0008061">
    <property type="term" value="F:chitin binding"/>
    <property type="evidence" value="ECO:0007669"/>
    <property type="project" value="UniProtKB-KW"/>
</dbReference>
<keyword evidence="3" id="KW-0677">Repeat</keyword>
<keyword evidence="2 6" id="KW-0732">Signal</keyword>
<dbReference type="Pfam" id="PF01607">
    <property type="entry name" value="CBM_14"/>
    <property type="match status" value="1"/>
</dbReference>
<dbReference type="GO" id="GO:0005576">
    <property type="term" value="C:extracellular region"/>
    <property type="evidence" value="ECO:0007669"/>
    <property type="project" value="InterPro"/>
</dbReference>
<evidence type="ECO:0000256" key="3">
    <source>
        <dbReference type="ARBA" id="ARBA00022737"/>
    </source>
</evidence>
<dbReference type="SMART" id="SM00494">
    <property type="entry name" value="ChtBD2"/>
    <property type="match status" value="1"/>
</dbReference>
<feature type="chain" id="PRO_5003931469" evidence="6">
    <location>
        <begin position="20"/>
        <end position="96"/>
    </location>
</feature>
<dbReference type="PANTHER" id="PTHR23301">
    <property type="entry name" value="CHITIN BINDING PERITROPHIN-A"/>
    <property type="match status" value="1"/>
</dbReference>
<dbReference type="InterPro" id="IPR051940">
    <property type="entry name" value="Chitin_bind-dev_reg"/>
</dbReference>
<protein>
    <submittedName>
        <fullName evidence="8">Peritrophin</fullName>
    </submittedName>
</protein>
<dbReference type="PANTHER" id="PTHR23301:SF0">
    <property type="entry name" value="CHITIN-BINDING TYPE-2 DOMAIN-CONTAINING PROTEIN-RELATED"/>
    <property type="match status" value="1"/>
</dbReference>
<sequence>MSRILAAILLTTLLCAAWADDHTLTCDTAVSAKCPAKDPPTPVYLADPSDCSKFCECSGGTAFSKSCQTGTLWDDTIGICNWASMVDCGDRPIPPM</sequence>
<evidence type="ECO:0000256" key="4">
    <source>
        <dbReference type="ARBA" id="ARBA00023157"/>
    </source>
</evidence>
<evidence type="ECO:0000256" key="5">
    <source>
        <dbReference type="ARBA" id="ARBA00023180"/>
    </source>
</evidence>
<keyword evidence="1" id="KW-0147">Chitin-binding</keyword>
<dbReference type="InterPro" id="IPR002557">
    <property type="entry name" value="Chitin-bd_dom"/>
</dbReference>
<organism evidence="8">
    <name type="scientific">Macrobrachium nipponense</name>
    <name type="common">Oriental river shrimp</name>
    <name type="synonym">Palaemon nipponensis</name>
    <dbReference type="NCBI Taxonomy" id="159736"/>
    <lineage>
        <taxon>Eukaryota</taxon>
        <taxon>Metazoa</taxon>
        <taxon>Ecdysozoa</taxon>
        <taxon>Arthropoda</taxon>
        <taxon>Crustacea</taxon>
        <taxon>Multicrustacea</taxon>
        <taxon>Malacostraca</taxon>
        <taxon>Eumalacostraca</taxon>
        <taxon>Eucarida</taxon>
        <taxon>Decapoda</taxon>
        <taxon>Pleocyemata</taxon>
        <taxon>Caridea</taxon>
        <taxon>Palaemonoidea</taxon>
        <taxon>Palaemonidae</taxon>
        <taxon>Macrobrachium</taxon>
    </lineage>
</organism>